<dbReference type="EMBL" id="JRRC01171702">
    <property type="protein sequence ID" value="KHG01109.1"/>
    <property type="molecule type" value="Genomic_DNA"/>
</dbReference>
<keyword evidence="2" id="KW-1185">Reference proteome</keyword>
<name>A0A0B0MNN0_GOSAR</name>
<protein>
    <submittedName>
        <fullName evidence="1">Uncharacterized protein</fullName>
    </submittedName>
</protein>
<sequence length="23" mass="2669">MHSSLHLVLHMRPNNLVHVVAYT</sequence>
<evidence type="ECO:0000313" key="2">
    <source>
        <dbReference type="Proteomes" id="UP000032142"/>
    </source>
</evidence>
<organism evidence="1 2">
    <name type="scientific">Gossypium arboreum</name>
    <name type="common">Tree cotton</name>
    <name type="synonym">Gossypium nanking</name>
    <dbReference type="NCBI Taxonomy" id="29729"/>
    <lineage>
        <taxon>Eukaryota</taxon>
        <taxon>Viridiplantae</taxon>
        <taxon>Streptophyta</taxon>
        <taxon>Embryophyta</taxon>
        <taxon>Tracheophyta</taxon>
        <taxon>Spermatophyta</taxon>
        <taxon>Magnoliopsida</taxon>
        <taxon>eudicotyledons</taxon>
        <taxon>Gunneridae</taxon>
        <taxon>Pentapetalae</taxon>
        <taxon>rosids</taxon>
        <taxon>malvids</taxon>
        <taxon>Malvales</taxon>
        <taxon>Malvaceae</taxon>
        <taxon>Malvoideae</taxon>
        <taxon>Gossypium</taxon>
    </lineage>
</organism>
<reference evidence="2" key="1">
    <citation type="submission" date="2014-09" db="EMBL/GenBank/DDBJ databases">
        <authorList>
            <person name="Mudge J."/>
            <person name="Ramaraj T."/>
            <person name="Lindquist I.E."/>
            <person name="Bharti A.K."/>
            <person name="Sundararajan A."/>
            <person name="Cameron C.T."/>
            <person name="Woodward J.E."/>
            <person name="May G.D."/>
            <person name="Brubaker C."/>
            <person name="Broadhvest J."/>
            <person name="Wilkins T.A."/>
        </authorList>
    </citation>
    <scope>NUCLEOTIDE SEQUENCE</scope>
    <source>
        <strain evidence="2">cv. AKA8401</strain>
    </source>
</reference>
<dbReference type="AlphaFoldDB" id="A0A0B0MNN0"/>
<proteinExistence type="predicted"/>
<gene>
    <name evidence="1" type="ORF">F383_21566</name>
</gene>
<accession>A0A0B0MNN0</accession>
<evidence type="ECO:0000313" key="1">
    <source>
        <dbReference type="EMBL" id="KHG01109.1"/>
    </source>
</evidence>
<dbReference type="Proteomes" id="UP000032142">
    <property type="component" value="Unassembled WGS sequence"/>
</dbReference>
<comment type="caution">
    <text evidence="1">The sequence shown here is derived from an EMBL/GenBank/DDBJ whole genome shotgun (WGS) entry which is preliminary data.</text>
</comment>